<name>A0AA91Z190_NIACI</name>
<dbReference type="PANTHER" id="PTHR46558:SF11">
    <property type="entry name" value="HTH-TYPE TRANSCRIPTIONAL REGULATOR XRE"/>
    <property type="match status" value="1"/>
</dbReference>
<comment type="caution">
    <text evidence="3">The sequence shown here is derived from an EMBL/GenBank/DDBJ whole genome shotgun (WGS) entry which is preliminary data.</text>
</comment>
<organism evidence="3 4">
    <name type="scientific">Niallia circulans</name>
    <name type="common">Bacillus circulans</name>
    <dbReference type="NCBI Taxonomy" id="1397"/>
    <lineage>
        <taxon>Bacteria</taxon>
        <taxon>Bacillati</taxon>
        <taxon>Bacillota</taxon>
        <taxon>Bacilli</taxon>
        <taxon>Bacillales</taxon>
        <taxon>Bacillaceae</taxon>
        <taxon>Niallia</taxon>
    </lineage>
</organism>
<dbReference type="CDD" id="cd00093">
    <property type="entry name" value="HTH_XRE"/>
    <property type="match status" value="1"/>
</dbReference>
<evidence type="ECO:0000256" key="1">
    <source>
        <dbReference type="ARBA" id="ARBA00023125"/>
    </source>
</evidence>
<dbReference type="SUPFAM" id="SSF47413">
    <property type="entry name" value="lambda repressor-like DNA-binding domains"/>
    <property type="match status" value="1"/>
</dbReference>
<dbReference type="GO" id="GO:0003677">
    <property type="term" value="F:DNA binding"/>
    <property type="evidence" value="ECO:0007669"/>
    <property type="project" value="UniProtKB-KW"/>
</dbReference>
<accession>A0AA91Z190</accession>
<dbReference type="Gene3D" id="1.10.260.40">
    <property type="entry name" value="lambda repressor-like DNA-binding domains"/>
    <property type="match status" value="1"/>
</dbReference>
<reference evidence="3 4" key="1">
    <citation type="submission" date="2017-07" db="EMBL/GenBank/DDBJ databases">
        <title>Isolation and whole genome analysis of endospore-forming bacteria from heroin.</title>
        <authorList>
            <person name="Kalinowski J."/>
            <person name="Ahrens B."/>
            <person name="Al-Dilaimi A."/>
            <person name="Winkler A."/>
            <person name="Wibberg D."/>
            <person name="Schleenbecker U."/>
            <person name="Ruckert C."/>
            <person name="Wolfel R."/>
            <person name="Grass G."/>
        </authorList>
    </citation>
    <scope>NUCLEOTIDE SEQUENCE [LARGE SCALE GENOMIC DNA]</scope>
    <source>
        <strain evidence="3 4">7521-2</strain>
    </source>
</reference>
<dbReference type="EMBL" id="NPBQ01000046">
    <property type="protein sequence ID" value="PAD83827.1"/>
    <property type="molecule type" value="Genomic_DNA"/>
</dbReference>
<dbReference type="InterPro" id="IPR010982">
    <property type="entry name" value="Lambda_DNA-bd_dom_sf"/>
</dbReference>
<dbReference type="AlphaFoldDB" id="A0AA91Z190"/>
<dbReference type="InterPro" id="IPR001387">
    <property type="entry name" value="Cro/C1-type_HTH"/>
</dbReference>
<proteinExistence type="predicted"/>
<dbReference type="PROSITE" id="PS50943">
    <property type="entry name" value="HTH_CROC1"/>
    <property type="match status" value="1"/>
</dbReference>
<dbReference type="SMART" id="SM00530">
    <property type="entry name" value="HTH_XRE"/>
    <property type="match status" value="1"/>
</dbReference>
<evidence type="ECO:0000259" key="2">
    <source>
        <dbReference type="PROSITE" id="PS50943"/>
    </source>
</evidence>
<feature type="domain" description="HTH cro/C1-type" evidence="2">
    <location>
        <begin position="29"/>
        <end position="85"/>
    </location>
</feature>
<evidence type="ECO:0000313" key="3">
    <source>
        <dbReference type="EMBL" id="PAD83827.1"/>
    </source>
</evidence>
<dbReference type="Pfam" id="PF12844">
    <property type="entry name" value="HTH_19"/>
    <property type="match status" value="1"/>
</dbReference>
<evidence type="ECO:0000313" key="4">
    <source>
        <dbReference type="Proteomes" id="UP000216961"/>
    </source>
</evidence>
<dbReference type="Proteomes" id="UP000216961">
    <property type="component" value="Unassembled WGS sequence"/>
</dbReference>
<protein>
    <recommendedName>
        <fullName evidence="2">HTH cro/C1-type domain-containing protein</fullName>
    </recommendedName>
</protein>
<gene>
    <name evidence="3" type="ORF">CHH57_07705</name>
</gene>
<keyword evidence="1" id="KW-0238">DNA-binding</keyword>
<sequence>MVEFSYKYVFSCERSLILVKKIEHIGERIKLLREKHGLSQAAFGKRIGVSSGNVGDWESEKKKSLPGAKAIYTIAKEFEVSADWLLAGEEFLGDSSLKSGNIVIQDDKPSISTSIIKERESINELAPDETLTEEAKELVSIFNNLNERDAAELLMIARMKRDFESR</sequence>
<dbReference type="PANTHER" id="PTHR46558">
    <property type="entry name" value="TRACRIPTIONAL REGULATORY PROTEIN-RELATED-RELATED"/>
    <property type="match status" value="1"/>
</dbReference>